<organism evidence="3 4">
    <name type="scientific">Fluctibacter corallii</name>
    <dbReference type="NCBI Taxonomy" id="2984329"/>
    <lineage>
        <taxon>Bacteria</taxon>
        <taxon>Pseudomonadati</taxon>
        <taxon>Pseudomonadota</taxon>
        <taxon>Gammaproteobacteria</taxon>
        <taxon>Alteromonadales</taxon>
        <taxon>Alteromonadaceae</taxon>
        <taxon>Fluctibacter</taxon>
    </lineage>
</organism>
<dbReference type="Proteomes" id="UP001652504">
    <property type="component" value="Unassembled WGS sequence"/>
</dbReference>
<keyword evidence="4" id="KW-1185">Reference proteome</keyword>
<dbReference type="SUPFAM" id="SSF160113">
    <property type="entry name" value="YegP-like"/>
    <property type="match status" value="1"/>
</dbReference>
<dbReference type="EMBL" id="JAOWKX010000013">
    <property type="protein sequence ID" value="MCV2886618.1"/>
    <property type="molecule type" value="Genomic_DNA"/>
</dbReference>
<dbReference type="Pfam" id="PF07411">
    <property type="entry name" value="DUF1508"/>
    <property type="match status" value="1"/>
</dbReference>
<dbReference type="InterPro" id="IPR010879">
    <property type="entry name" value="DUF1508"/>
</dbReference>
<dbReference type="RefSeq" id="WP_263713909.1">
    <property type="nucleotide sequence ID" value="NZ_JAOWKX010000013.1"/>
</dbReference>
<accession>A0ABT3AD98</accession>
<comment type="similarity">
    <text evidence="1">Belongs to the UPF0339 family. Duplicated subfamily.</text>
</comment>
<proteinExistence type="inferred from homology"/>
<dbReference type="Gene3D" id="3.30.160.160">
    <property type="entry name" value="YegP-like"/>
    <property type="match status" value="1"/>
</dbReference>
<comment type="caution">
    <text evidence="3">The sequence shown here is derived from an EMBL/GenBank/DDBJ whole genome shotgun (WGS) entry which is preliminary data.</text>
</comment>
<evidence type="ECO:0000259" key="2">
    <source>
        <dbReference type="Pfam" id="PF07411"/>
    </source>
</evidence>
<protein>
    <submittedName>
        <fullName evidence="3">DUF1508 domain-containing protein</fullName>
    </submittedName>
</protein>
<reference evidence="3 4" key="1">
    <citation type="submission" date="2022-10" db="EMBL/GenBank/DDBJ databases">
        <title>Aestuariibacter sp. AA17 isolated from Montipora capitata coral fragment.</title>
        <authorList>
            <person name="Emsley S.A."/>
            <person name="Pfannmuller K.M."/>
            <person name="Loughran R.M."/>
            <person name="Shlafstein M."/>
            <person name="Papke E."/>
            <person name="Saw J.H."/>
            <person name="Ushijima B."/>
            <person name="Videau P."/>
        </authorList>
    </citation>
    <scope>NUCLEOTIDE SEQUENCE [LARGE SCALE GENOMIC DNA]</scope>
    <source>
        <strain evidence="3 4">AA17</strain>
    </source>
</reference>
<feature type="domain" description="DUF1508" evidence="2">
    <location>
        <begin position="13"/>
        <end position="45"/>
    </location>
</feature>
<evidence type="ECO:0000256" key="1">
    <source>
        <dbReference type="ARBA" id="ARBA00007576"/>
    </source>
</evidence>
<name>A0ABT3AD98_9ALTE</name>
<evidence type="ECO:0000313" key="3">
    <source>
        <dbReference type="EMBL" id="MCV2886618.1"/>
    </source>
</evidence>
<evidence type="ECO:0000313" key="4">
    <source>
        <dbReference type="Proteomes" id="UP001652504"/>
    </source>
</evidence>
<sequence length="63" mass="7424">MSEKKDRWEVYADNDNKWRWHRVARNGKVVGAATEGYANKADCINNMRRNGYSPQMGYSELER</sequence>
<gene>
    <name evidence="3" type="ORF">OE749_18135</name>
</gene>
<dbReference type="InterPro" id="IPR036913">
    <property type="entry name" value="YegP-like_sf"/>
</dbReference>